<dbReference type="Gene3D" id="1.50.10.10">
    <property type="match status" value="1"/>
</dbReference>
<dbReference type="Pfam" id="PF21307">
    <property type="entry name" value="Glyco_hydro_95_C"/>
    <property type="match status" value="1"/>
</dbReference>
<sequence>MTDMMSNVKKQAMRWWSVMGCLAGVAGAESQVMWYAKPADGYGLKSPLKAWTVENQSPTAKANPDQAWEKYALPLGNGHMGAMMYGGVELNRIQLNESTLWAGGPGAKGWQQNLNKPDAYRYLPEIRKALLDGDQKKVKELSAEHLRGLGPDDRAEIIKIFGAYQTFGEIYIKSSHKEASKYRRELDLSTGVHRVRYEHGGKEYERTAFCSYPDRCMVIRYAGEAAQDLEFSMASPHEVKGTQDGKVFVFSGKVKNNGLELDCRVSVEHEGGSVSVSDAGISVKGSKATTFTLVLNTNYAPVVGTWRGEAAAKRSKKQLAAAVSHDFKALKQRHVEDHQALHGRVAIDLGKTDPKIAALPTDERMQLQKKGKPDHDLEELYFQFGRYLLIGSSRDGSLPANLQGLWCNEMVPAWRSDYHLNINLQMNYWPSGPCNLIECQRPLIDYTETLSKTGTAAAKAYFNARGWTANLTSNIWGFTAPNPGKNRPRYWAYFPLAGAWLTTHAWEQYAFEGDKRYLEEKCWPIMAGTCDFLVDSFYKLPSGEMSSTPSWSPEHGPASLGATCDIAMAREALMGAIEAARILGKEGKQVEDWKKLKDQLVDYKVGKHGQLQEWYEDIDNPKDKHRHLNHLFGLYPGSQISVAKTPELAKAAHVSLTQRGDGATGWSMGWKLNFWARMQDGDHAYILMRNLFKKGTNPNLLDVHPPFQIDGNFGGCAGMAEMLLQSHYHAEGGELELIPALPKEWHTGFYKGLRGRGGYTVDLEWKQGEVSKGRLSAERDGKVTVHFNGGSKQFDLKAGESVSF</sequence>
<dbReference type="Pfam" id="PF22124">
    <property type="entry name" value="Glyco_hydro_95_cat"/>
    <property type="match status" value="1"/>
</dbReference>
<feature type="domain" description="Glycosyl hydrolase family 95 catalytic" evidence="3">
    <location>
        <begin position="327"/>
        <end position="723"/>
    </location>
</feature>
<dbReference type="EMBL" id="JBHUJB010000011">
    <property type="protein sequence ID" value="MFD2157662.1"/>
    <property type="molecule type" value="Genomic_DNA"/>
</dbReference>
<gene>
    <name evidence="4" type="ORF">ACFSW8_01990</name>
</gene>
<dbReference type="Proteomes" id="UP001597389">
    <property type="component" value="Unassembled WGS sequence"/>
</dbReference>
<feature type="domain" description="Alpha fucosidase A-like C-terminal" evidence="2">
    <location>
        <begin position="732"/>
        <end position="789"/>
    </location>
</feature>
<dbReference type="PANTHER" id="PTHR31084">
    <property type="entry name" value="ALPHA-L-FUCOSIDASE 2"/>
    <property type="match status" value="1"/>
</dbReference>
<dbReference type="Pfam" id="PF14498">
    <property type="entry name" value="Glyco_hyd_65N_2"/>
    <property type="match status" value="1"/>
</dbReference>
<organism evidence="4 5">
    <name type="scientific">Rubritalea tangerina</name>
    <dbReference type="NCBI Taxonomy" id="430798"/>
    <lineage>
        <taxon>Bacteria</taxon>
        <taxon>Pseudomonadati</taxon>
        <taxon>Verrucomicrobiota</taxon>
        <taxon>Verrucomicrobiia</taxon>
        <taxon>Verrucomicrobiales</taxon>
        <taxon>Rubritaleaceae</taxon>
        <taxon>Rubritalea</taxon>
    </lineage>
</organism>
<dbReference type="InterPro" id="IPR012341">
    <property type="entry name" value="6hp_glycosidase-like_sf"/>
</dbReference>
<dbReference type="InterPro" id="IPR027414">
    <property type="entry name" value="GH95_N_dom"/>
</dbReference>
<name>A0ABW4Z7J2_9BACT</name>
<dbReference type="InterPro" id="IPR054363">
    <property type="entry name" value="GH95_cat"/>
</dbReference>
<protein>
    <submittedName>
        <fullName evidence="4">Glycoside hydrolase N-terminal domain-containing protein</fullName>
    </submittedName>
</protein>
<evidence type="ECO:0000259" key="3">
    <source>
        <dbReference type="Pfam" id="PF22124"/>
    </source>
</evidence>
<feature type="domain" description="Glycosyl hydrolase family 95 N-terminal" evidence="1">
    <location>
        <begin position="63"/>
        <end position="300"/>
    </location>
</feature>
<reference evidence="5" key="1">
    <citation type="journal article" date="2019" name="Int. J. Syst. Evol. Microbiol.">
        <title>The Global Catalogue of Microorganisms (GCM) 10K type strain sequencing project: providing services to taxonomists for standard genome sequencing and annotation.</title>
        <authorList>
            <consortium name="The Broad Institute Genomics Platform"/>
            <consortium name="The Broad Institute Genome Sequencing Center for Infectious Disease"/>
            <person name="Wu L."/>
            <person name="Ma J."/>
        </authorList>
    </citation>
    <scope>NUCLEOTIDE SEQUENCE [LARGE SCALE GENOMIC DNA]</scope>
    <source>
        <strain evidence="5">CCUG 57942</strain>
    </source>
</reference>
<evidence type="ECO:0000259" key="1">
    <source>
        <dbReference type="Pfam" id="PF14498"/>
    </source>
</evidence>
<dbReference type="SUPFAM" id="SSF48208">
    <property type="entry name" value="Six-hairpin glycosidases"/>
    <property type="match status" value="1"/>
</dbReference>
<evidence type="ECO:0000313" key="5">
    <source>
        <dbReference type="Proteomes" id="UP001597389"/>
    </source>
</evidence>
<accession>A0ABW4Z7J2</accession>
<keyword evidence="5" id="KW-1185">Reference proteome</keyword>
<proteinExistence type="predicted"/>
<evidence type="ECO:0000313" key="4">
    <source>
        <dbReference type="EMBL" id="MFD2157662.1"/>
    </source>
</evidence>
<comment type="caution">
    <text evidence="4">The sequence shown here is derived from an EMBL/GenBank/DDBJ whole genome shotgun (WGS) entry which is preliminary data.</text>
</comment>
<dbReference type="GO" id="GO:0016787">
    <property type="term" value="F:hydrolase activity"/>
    <property type="evidence" value="ECO:0007669"/>
    <property type="project" value="UniProtKB-KW"/>
</dbReference>
<evidence type="ECO:0000259" key="2">
    <source>
        <dbReference type="Pfam" id="PF21307"/>
    </source>
</evidence>
<dbReference type="PANTHER" id="PTHR31084:SF19">
    <property type="entry name" value="GLYCOSYL HYDROLASE FAMILY 95 N-TERMINAL DOMAIN-CONTAINING PROTEIN"/>
    <property type="match status" value="1"/>
</dbReference>
<dbReference type="InterPro" id="IPR049053">
    <property type="entry name" value="AFCA-like_C"/>
</dbReference>
<keyword evidence="4" id="KW-0378">Hydrolase</keyword>
<dbReference type="RefSeq" id="WP_377177303.1">
    <property type="nucleotide sequence ID" value="NZ_JBHUJB010000011.1"/>
</dbReference>
<dbReference type="InterPro" id="IPR016518">
    <property type="entry name" value="Alpha-L-fucosidase"/>
</dbReference>
<dbReference type="InterPro" id="IPR008928">
    <property type="entry name" value="6-hairpin_glycosidase_sf"/>
</dbReference>
<dbReference type="PIRSF" id="PIRSF007663">
    <property type="entry name" value="UCP007663"/>
    <property type="match status" value="1"/>
</dbReference>